<reference evidence="11 12" key="1">
    <citation type="submission" date="2019-03" db="EMBL/GenBank/DDBJ databases">
        <title>Single cell metagenomics reveals metabolic interactions within the superorganism composed of flagellate Streblomastix strix and complex community of Bacteroidetes bacteria on its surface.</title>
        <authorList>
            <person name="Treitli S.C."/>
            <person name="Kolisko M."/>
            <person name="Husnik F."/>
            <person name="Keeling P."/>
            <person name="Hampl V."/>
        </authorList>
    </citation>
    <scope>NUCLEOTIDE SEQUENCE [LARGE SCALE GENOMIC DNA]</scope>
    <source>
        <strain evidence="11">St1</strain>
    </source>
</reference>
<feature type="binding site" evidence="9">
    <location>
        <position position="65"/>
    </location>
    <ligand>
        <name>[4Fe-4S] cluster</name>
        <dbReference type="ChEBI" id="CHEBI:49883"/>
        <label>2</label>
        <note>4Fe-4S-S-AdoMet</note>
    </ligand>
</feature>
<dbReference type="SFLD" id="SFLDG01058">
    <property type="entry name" value="lipoyl_synthase_like"/>
    <property type="match status" value="1"/>
</dbReference>
<evidence type="ECO:0000256" key="9">
    <source>
        <dbReference type="HAMAP-Rule" id="MF_00206"/>
    </source>
</evidence>
<dbReference type="UniPathway" id="UPA00538">
    <property type="reaction ID" value="UER00593"/>
</dbReference>
<keyword evidence="6 9" id="KW-0408">Iron</keyword>
<dbReference type="GO" id="GO:0051539">
    <property type="term" value="F:4 iron, 4 sulfur cluster binding"/>
    <property type="evidence" value="ECO:0007669"/>
    <property type="project" value="UniProtKB-UniRule"/>
</dbReference>
<keyword evidence="3 9" id="KW-0808">Transferase</keyword>
<dbReference type="PANTHER" id="PTHR10949:SF0">
    <property type="entry name" value="LIPOYL SYNTHASE, MITOCHONDRIAL"/>
    <property type="match status" value="1"/>
</dbReference>
<evidence type="ECO:0000313" key="11">
    <source>
        <dbReference type="EMBL" id="KAA6300818.1"/>
    </source>
</evidence>
<evidence type="ECO:0000256" key="4">
    <source>
        <dbReference type="ARBA" id="ARBA00022691"/>
    </source>
</evidence>
<dbReference type="EMBL" id="SNRX01000046">
    <property type="protein sequence ID" value="KAA6300818.1"/>
    <property type="molecule type" value="Genomic_DNA"/>
</dbReference>
<dbReference type="Gene3D" id="3.20.20.70">
    <property type="entry name" value="Aldolase class I"/>
    <property type="match status" value="1"/>
</dbReference>
<evidence type="ECO:0000256" key="5">
    <source>
        <dbReference type="ARBA" id="ARBA00022723"/>
    </source>
</evidence>
<evidence type="ECO:0000256" key="1">
    <source>
        <dbReference type="ARBA" id="ARBA00022485"/>
    </source>
</evidence>
<dbReference type="NCBIfam" id="NF004019">
    <property type="entry name" value="PRK05481.1"/>
    <property type="match status" value="1"/>
</dbReference>
<feature type="binding site" evidence="9">
    <location>
        <position position="44"/>
    </location>
    <ligand>
        <name>[4Fe-4S] cluster</name>
        <dbReference type="ChEBI" id="CHEBI:49883"/>
        <label>1</label>
    </ligand>
</feature>
<dbReference type="InterPro" id="IPR006638">
    <property type="entry name" value="Elp3/MiaA/NifB-like_rSAM"/>
</dbReference>
<dbReference type="InterPro" id="IPR058240">
    <property type="entry name" value="rSAM_sf"/>
</dbReference>
<feature type="binding site" evidence="9">
    <location>
        <position position="69"/>
    </location>
    <ligand>
        <name>[4Fe-4S] cluster</name>
        <dbReference type="ChEBI" id="CHEBI:49883"/>
        <label>2</label>
        <note>4Fe-4S-S-AdoMet</note>
    </ligand>
</feature>
<dbReference type="SMART" id="SM00729">
    <property type="entry name" value="Elp3"/>
    <property type="match status" value="1"/>
</dbReference>
<evidence type="ECO:0000259" key="10">
    <source>
        <dbReference type="PROSITE" id="PS51918"/>
    </source>
</evidence>
<dbReference type="GO" id="GO:0005737">
    <property type="term" value="C:cytoplasm"/>
    <property type="evidence" value="ECO:0007669"/>
    <property type="project" value="UniProtKB-SubCell"/>
</dbReference>
<feature type="binding site" evidence="9">
    <location>
        <position position="72"/>
    </location>
    <ligand>
        <name>[4Fe-4S] cluster</name>
        <dbReference type="ChEBI" id="CHEBI:49883"/>
        <label>2</label>
        <note>4Fe-4S-S-AdoMet</note>
    </ligand>
</feature>
<dbReference type="Proteomes" id="UP000324575">
    <property type="component" value="Unassembled WGS sequence"/>
</dbReference>
<dbReference type="EC" id="2.8.1.8" evidence="9"/>
<dbReference type="AlphaFoldDB" id="A0A5M8NWS9"/>
<feature type="binding site" evidence="9">
    <location>
        <position position="276"/>
    </location>
    <ligand>
        <name>[4Fe-4S] cluster</name>
        <dbReference type="ChEBI" id="CHEBI:49883"/>
        <label>1</label>
    </ligand>
</feature>
<evidence type="ECO:0000256" key="6">
    <source>
        <dbReference type="ARBA" id="ARBA00023004"/>
    </source>
</evidence>
<accession>A0A5M8NWS9</accession>
<dbReference type="InterPro" id="IPR003698">
    <property type="entry name" value="Lipoyl_synth"/>
</dbReference>
<proteinExistence type="inferred from homology"/>
<comment type="cofactor">
    <cofactor evidence="9">
        <name>[4Fe-4S] cluster</name>
        <dbReference type="ChEBI" id="CHEBI:49883"/>
    </cofactor>
    <text evidence="9">Binds 2 [4Fe-4S] clusters per subunit. One cluster is coordinated with 3 cysteines and an exchangeable S-adenosyl-L-methionine.</text>
</comment>
<dbReference type="SFLD" id="SFLDF00271">
    <property type="entry name" value="lipoyl_synthase"/>
    <property type="match status" value="1"/>
</dbReference>
<dbReference type="InterPro" id="IPR013785">
    <property type="entry name" value="Aldolase_TIM"/>
</dbReference>
<gene>
    <name evidence="9" type="primary">lipA</name>
    <name evidence="11" type="ORF">EZS26_003038</name>
</gene>
<evidence type="ECO:0000256" key="8">
    <source>
        <dbReference type="ARBA" id="ARBA00047326"/>
    </source>
</evidence>
<dbReference type="PANTHER" id="PTHR10949">
    <property type="entry name" value="LIPOYL SYNTHASE"/>
    <property type="match status" value="1"/>
</dbReference>
<sequence>MNPQERIRKPEWLRINLGNNTHFATTSKVIKKHCLHTICESGRCPNLGECWNRKTATFMIGGDICTRSCKFCNTKSGKPLPLDLDEPQRVAESIQQLELKHAVLTSVDRDDLPDSGAAHWAQTILKIKEIHPQITMEALIPDFKGNLSHLDTVIQTRPEIISHNIETVARLTPSVRSVAQYWRSLAVLQHISESGLLTKSGLMLGLGETEEEVRQTIHDLYDSGCRLLSIGQYLQPSKKNIAVSAYIHPDVFAEYKKQALSIGFKHVESGPLVRSSYHSIEFLNDFFFDS</sequence>
<evidence type="ECO:0000256" key="2">
    <source>
        <dbReference type="ARBA" id="ARBA00022490"/>
    </source>
</evidence>
<keyword evidence="5 9" id="KW-0479">Metal-binding</keyword>
<dbReference type="SUPFAM" id="SSF102114">
    <property type="entry name" value="Radical SAM enzymes"/>
    <property type="match status" value="1"/>
</dbReference>
<feature type="domain" description="Radical SAM core" evidence="10">
    <location>
        <begin position="51"/>
        <end position="265"/>
    </location>
</feature>
<dbReference type="PROSITE" id="PS51918">
    <property type="entry name" value="RADICAL_SAM"/>
    <property type="match status" value="1"/>
</dbReference>
<dbReference type="SFLD" id="SFLDS00029">
    <property type="entry name" value="Radical_SAM"/>
    <property type="match status" value="1"/>
</dbReference>
<feature type="binding site" evidence="9">
    <location>
        <position position="39"/>
    </location>
    <ligand>
        <name>[4Fe-4S] cluster</name>
        <dbReference type="ChEBI" id="CHEBI:49883"/>
        <label>1</label>
    </ligand>
</feature>
<dbReference type="NCBIfam" id="NF009544">
    <property type="entry name" value="PRK12928.1"/>
    <property type="match status" value="1"/>
</dbReference>
<dbReference type="HAMAP" id="MF_00206">
    <property type="entry name" value="Lipoyl_synth"/>
    <property type="match status" value="1"/>
</dbReference>
<evidence type="ECO:0000256" key="3">
    <source>
        <dbReference type="ARBA" id="ARBA00022679"/>
    </source>
</evidence>
<dbReference type="PIRSF" id="PIRSF005963">
    <property type="entry name" value="Lipoyl_synth"/>
    <property type="match status" value="1"/>
</dbReference>
<dbReference type="FunFam" id="3.20.20.70:FF:000040">
    <property type="entry name" value="Lipoyl synthase"/>
    <property type="match status" value="1"/>
</dbReference>
<comment type="catalytic activity">
    <reaction evidence="8 9">
        <text>[[Fe-S] cluster scaffold protein carrying a second [4Fe-4S](2+) cluster] + N(6)-octanoyl-L-lysyl-[protein] + 2 oxidized [2Fe-2S]-[ferredoxin] + 2 S-adenosyl-L-methionine + 4 H(+) = [[Fe-S] cluster scaffold protein] + N(6)-[(R)-dihydrolipoyl]-L-lysyl-[protein] + 4 Fe(3+) + 2 hydrogen sulfide + 2 5'-deoxyadenosine + 2 L-methionine + 2 reduced [2Fe-2S]-[ferredoxin]</text>
        <dbReference type="Rhea" id="RHEA:16585"/>
        <dbReference type="Rhea" id="RHEA-COMP:9928"/>
        <dbReference type="Rhea" id="RHEA-COMP:10000"/>
        <dbReference type="Rhea" id="RHEA-COMP:10001"/>
        <dbReference type="Rhea" id="RHEA-COMP:10475"/>
        <dbReference type="Rhea" id="RHEA-COMP:14568"/>
        <dbReference type="Rhea" id="RHEA-COMP:14569"/>
        <dbReference type="ChEBI" id="CHEBI:15378"/>
        <dbReference type="ChEBI" id="CHEBI:17319"/>
        <dbReference type="ChEBI" id="CHEBI:29034"/>
        <dbReference type="ChEBI" id="CHEBI:29919"/>
        <dbReference type="ChEBI" id="CHEBI:33722"/>
        <dbReference type="ChEBI" id="CHEBI:33737"/>
        <dbReference type="ChEBI" id="CHEBI:33738"/>
        <dbReference type="ChEBI" id="CHEBI:57844"/>
        <dbReference type="ChEBI" id="CHEBI:59789"/>
        <dbReference type="ChEBI" id="CHEBI:78809"/>
        <dbReference type="ChEBI" id="CHEBI:83100"/>
        <dbReference type="EC" id="2.8.1.8"/>
    </reaction>
</comment>
<protein>
    <recommendedName>
        <fullName evidence="9">Lipoyl synthase</fullName>
        <ecNumber evidence="9">2.8.1.8</ecNumber>
    </recommendedName>
    <alternativeName>
        <fullName evidence="9">Lip-syn</fullName>
        <shortName evidence="9">LS</shortName>
    </alternativeName>
    <alternativeName>
        <fullName evidence="9">Lipoate synthase</fullName>
    </alternativeName>
    <alternativeName>
        <fullName evidence="9">Lipoic acid synthase</fullName>
    </alternativeName>
    <alternativeName>
        <fullName evidence="9">Sulfur insertion protein LipA</fullName>
    </alternativeName>
</protein>
<feature type="binding site" evidence="9">
    <location>
        <position position="50"/>
    </location>
    <ligand>
        <name>[4Fe-4S] cluster</name>
        <dbReference type="ChEBI" id="CHEBI:49883"/>
        <label>1</label>
    </ligand>
</feature>
<dbReference type="GO" id="GO:0009249">
    <property type="term" value="P:protein lipoylation"/>
    <property type="evidence" value="ECO:0007669"/>
    <property type="project" value="UniProtKB-UniRule"/>
</dbReference>
<comment type="caution">
    <text evidence="11">The sequence shown here is derived from an EMBL/GenBank/DDBJ whole genome shotgun (WGS) entry which is preliminary data.</text>
</comment>
<dbReference type="InterPro" id="IPR007197">
    <property type="entry name" value="rSAM"/>
</dbReference>
<dbReference type="GO" id="GO:0016992">
    <property type="term" value="F:lipoate synthase activity"/>
    <property type="evidence" value="ECO:0007669"/>
    <property type="project" value="UniProtKB-UniRule"/>
</dbReference>
<name>A0A5M8NWS9_9BACT</name>
<comment type="subcellular location">
    <subcellularLocation>
        <location evidence="9">Cytoplasm</location>
    </subcellularLocation>
</comment>
<comment type="similarity">
    <text evidence="9">Belongs to the radical SAM superfamily. Lipoyl synthase family.</text>
</comment>
<keyword evidence="2 9" id="KW-0963">Cytoplasm</keyword>
<organism evidence="11 12">
    <name type="scientific">Candidatus Ordinivivax streblomastigis</name>
    <dbReference type="NCBI Taxonomy" id="2540710"/>
    <lineage>
        <taxon>Bacteria</taxon>
        <taxon>Pseudomonadati</taxon>
        <taxon>Bacteroidota</taxon>
        <taxon>Bacteroidia</taxon>
        <taxon>Bacteroidales</taxon>
        <taxon>Candidatus Ordinivivax</taxon>
    </lineage>
</organism>
<evidence type="ECO:0000256" key="7">
    <source>
        <dbReference type="ARBA" id="ARBA00023014"/>
    </source>
</evidence>
<comment type="function">
    <text evidence="9">Catalyzes the radical-mediated insertion of two sulfur atoms into the C-6 and C-8 positions of the octanoyl moiety bound to the lipoyl domains of lipoate-dependent enzymes, thereby converting the octanoylated domains into lipoylated derivatives.</text>
</comment>
<keyword evidence="1 9" id="KW-0004">4Fe-4S</keyword>
<evidence type="ECO:0000313" key="12">
    <source>
        <dbReference type="Proteomes" id="UP000324575"/>
    </source>
</evidence>
<dbReference type="Pfam" id="PF04055">
    <property type="entry name" value="Radical_SAM"/>
    <property type="match status" value="1"/>
</dbReference>
<comment type="pathway">
    <text evidence="9">Protein modification; protein lipoylation via endogenous pathway; protein N(6)-(lipoyl)lysine from octanoyl-[acyl-carrier-protein]: step 2/2.</text>
</comment>
<keyword evidence="7 9" id="KW-0411">Iron-sulfur</keyword>
<dbReference type="NCBIfam" id="TIGR00510">
    <property type="entry name" value="lipA"/>
    <property type="match status" value="1"/>
</dbReference>
<keyword evidence="4 9" id="KW-0949">S-adenosyl-L-methionine</keyword>
<dbReference type="GO" id="GO:0046872">
    <property type="term" value="F:metal ion binding"/>
    <property type="evidence" value="ECO:0007669"/>
    <property type="project" value="UniProtKB-KW"/>
</dbReference>